<dbReference type="GO" id="GO:0015919">
    <property type="term" value="P:peroxisomal membrane transport"/>
    <property type="evidence" value="ECO:0007669"/>
    <property type="project" value="InterPro"/>
</dbReference>
<dbReference type="PANTHER" id="PTHR36361">
    <property type="entry name" value="PROTEIN APEM9"/>
    <property type="match status" value="1"/>
</dbReference>
<evidence type="ECO:0000313" key="3">
    <source>
        <dbReference type="EMBL" id="KAG0482506.1"/>
    </source>
</evidence>
<reference evidence="3 4" key="1">
    <citation type="journal article" date="2020" name="Nat. Food">
        <title>A phased Vanilla planifolia genome enables genetic improvement of flavour and production.</title>
        <authorList>
            <person name="Hasing T."/>
            <person name="Tang H."/>
            <person name="Brym M."/>
            <person name="Khazi F."/>
            <person name="Huang T."/>
            <person name="Chambers A.H."/>
        </authorList>
    </citation>
    <scope>NUCLEOTIDE SEQUENCE [LARGE SCALE GENOMIC DNA]</scope>
    <source>
        <tissue evidence="3">Leaf</tissue>
    </source>
</reference>
<feature type="transmembrane region" description="Helical" evidence="2">
    <location>
        <begin position="360"/>
        <end position="384"/>
    </location>
</feature>
<dbReference type="OrthoDB" id="1919407at2759"/>
<proteinExistence type="predicted"/>
<name>A0A835R4D3_VANPL</name>
<dbReference type="PANTHER" id="PTHR36361:SF1">
    <property type="entry name" value="PROTEIN APEM9"/>
    <property type="match status" value="1"/>
</dbReference>
<keyword evidence="2" id="KW-1133">Transmembrane helix</keyword>
<feature type="transmembrane region" description="Helical" evidence="2">
    <location>
        <begin position="280"/>
        <end position="300"/>
    </location>
</feature>
<dbReference type="EMBL" id="JADCNM010000005">
    <property type="protein sequence ID" value="KAG0482506.1"/>
    <property type="molecule type" value="Genomic_DNA"/>
</dbReference>
<dbReference type="Proteomes" id="UP000639772">
    <property type="component" value="Unassembled WGS sequence"/>
</dbReference>
<gene>
    <name evidence="3" type="ORF">HPP92_010590</name>
</gene>
<evidence type="ECO:0000313" key="4">
    <source>
        <dbReference type="Proteomes" id="UP000639772"/>
    </source>
</evidence>
<comment type="caution">
    <text evidence="3">The sequence shown here is derived from an EMBL/GenBank/DDBJ whole genome shotgun (WGS) entry which is preliminary data.</text>
</comment>
<sequence length="565" mass="62410">MDITQVSTVTIWNEIDLSERYMVCGMFNEASSLASSLIQQLKSSSLESIHEMDLSELMESAGMVFIQSLIELGRTPELFDELTSLYGSVEAIPVQVFITGTCVQISERWSSDLKTIFEGFLDKWRYVENSDRIFPKENQNCSKCKWQYTLDSEKYLQVVEIFTVTLLGRVLCKPDLGISWTEKANLPEEKRQNILIKLHKFNVAANSSLSTSTHVVAVQAADKIDETPSISQRFPHVIESSSCTNGHGSDLATSKALRHQSIPFWWFANFRLKFAGAHLALPRGRTVLLCLFITFASYFLRKRTSKINKFAKRQALFLQRALIDAWQLAFSVQVNPLAAVQQLPSAPRGARGTGKPAMAGALEVALAIGLILALFFLLVLDLFFSLLCRRSIPPDLPVQLNPDVSQDAPPSPASSLAKPPSRFPFPFYGHGVLRAPTNFLLTIPKLEAMIPPEQEMPATTSPYPNDAERLVYISNPIYDGAIGGEGGGTTFVTPEESPSSLATVEEEEDEEGKWSPPLALMKKLPSSLPAVCLVDGRRSLATSASVTETNRASFSSESLCTSPSW</sequence>
<dbReference type="InterPro" id="IPR034571">
    <property type="entry name" value="APEM9"/>
</dbReference>
<evidence type="ECO:0000256" key="1">
    <source>
        <dbReference type="SAM" id="MobiDB-lite"/>
    </source>
</evidence>
<keyword evidence="2" id="KW-0812">Transmembrane</keyword>
<protein>
    <submittedName>
        <fullName evidence="3">Uncharacterized protein</fullName>
    </submittedName>
</protein>
<dbReference type="AlphaFoldDB" id="A0A835R4D3"/>
<accession>A0A835R4D3</accession>
<evidence type="ECO:0000256" key="2">
    <source>
        <dbReference type="SAM" id="Phobius"/>
    </source>
</evidence>
<keyword evidence="2" id="KW-0472">Membrane</keyword>
<organism evidence="3 4">
    <name type="scientific">Vanilla planifolia</name>
    <name type="common">Vanilla</name>
    <dbReference type="NCBI Taxonomy" id="51239"/>
    <lineage>
        <taxon>Eukaryota</taxon>
        <taxon>Viridiplantae</taxon>
        <taxon>Streptophyta</taxon>
        <taxon>Embryophyta</taxon>
        <taxon>Tracheophyta</taxon>
        <taxon>Spermatophyta</taxon>
        <taxon>Magnoliopsida</taxon>
        <taxon>Liliopsida</taxon>
        <taxon>Asparagales</taxon>
        <taxon>Orchidaceae</taxon>
        <taxon>Vanilloideae</taxon>
        <taxon>Vanilleae</taxon>
        <taxon>Vanilla</taxon>
    </lineage>
</organism>
<feature type="region of interest" description="Disordered" evidence="1">
    <location>
        <begin position="495"/>
        <end position="514"/>
    </location>
</feature>